<protein>
    <recommendedName>
        <fullName evidence="1">HEPN domain-containing protein</fullName>
    </recommendedName>
</protein>
<dbReference type="EMBL" id="JQ844213">
    <property type="protein sequence ID" value="AGS52830.1"/>
    <property type="molecule type" value="Genomic_DNA"/>
</dbReference>
<feature type="domain" description="HEPN" evidence="1">
    <location>
        <begin position="9"/>
        <end position="115"/>
    </location>
</feature>
<proteinExistence type="predicted"/>
<accession>A0A806KIX2</accession>
<dbReference type="SUPFAM" id="SSF81593">
    <property type="entry name" value="Nucleotidyltransferase substrate binding subunit/domain"/>
    <property type="match status" value="1"/>
</dbReference>
<dbReference type="InterPro" id="IPR007842">
    <property type="entry name" value="HEPN_dom"/>
</dbReference>
<dbReference type="Gene3D" id="1.20.120.330">
    <property type="entry name" value="Nucleotidyltransferases domain 2"/>
    <property type="match status" value="1"/>
</dbReference>
<dbReference type="AlphaFoldDB" id="A0A806KIX2"/>
<evidence type="ECO:0000313" key="2">
    <source>
        <dbReference type="EMBL" id="AGS52830.1"/>
    </source>
</evidence>
<organism evidence="2">
    <name type="scientific">uncultured bacterium contig00009</name>
    <dbReference type="NCBI Taxonomy" id="1181501"/>
    <lineage>
        <taxon>Bacteria</taxon>
        <taxon>environmental samples</taxon>
    </lineage>
</organism>
<dbReference type="SMART" id="SM00748">
    <property type="entry name" value="HEPN"/>
    <property type="match status" value="1"/>
</dbReference>
<evidence type="ECO:0000259" key="1">
    <source>
        <dbReference type="SMART" id="SM00748"/>
    </source>
</evidence>
<sequence length="158" mass="18099">MAEDYKVWLARAKSNLALSKNKTYDDVFYEDLCFQAQQAVEKALKALLIYLGKEPEKTHNIVTLIKSLPQHINVPEKVADAAVLNDYAVQTRYPGDYAPVEPTEHENAIKIASDCIKWVVHTIEELENQPTLPNLEHLNGGVRFANDYDYKALREKRR</sequence>
<dbReference type="Pfam" id="PF05168">
    <property type="entry name" value="HEPN"/>
    <property type="match status" value="1"/>
</dbReference>
<reference evidence="2" key="1">
    <citation type="submission" date="2012-03" db="EMBL/GenBank/DDBJ databases">
        <title>Functional metagenomics reveals considerable lignocellulase gene clusters in the gut microbiome of a wood-feeding higher termite.</title>
        <authorList>
            <person name="Liu N."/>
        </authorList>
    </citation>
    <scope>NUCLEOTIDE SEQUENCE</scope>
</reference>
<name>A0A806KIX2_9BACT</name>